<dbReference type="EMBL" id="QRBI01000154">
    <property type="protein sequence ID" value="RMB97959.1"/>
    <property type="molecule type" value="Genomic_DNA"/>
</dbReference>
<proteinExistence type="predicted"/>
<comment type="caution">
    <text evidence="2">The sequence shown here is derived from an EMBL/GenBank/DDBJ whole genome shotgun (WGS) entry which is preliminary data.</text>
</comment>
<gene>
    <name evidence="2" type="ORF">DUI87_25437</name>
</gene>
<reference evidence="2 3" key="1">
    <citation type="submission" date="2018-07" db="EMBL/GenBank/DDBJ databases">
        <title>A high quality draft genome assembly of the barn swallow (H. rustica rustica).</title>
        <authorList>
            <person name="Formenti G."/>
            <person name="Chiara M."/>
            <person name="Poveda L."/>
            <person name="Francoijs K.-J."/>
            <person name="Bonisoli-Alquati A."/>
            <person name="Canova L."/>
            <person name="Gianfranceschi L."/>
            <person name="Horner D.S."/>
            <person name="Saino N."/>
        </authorList>
    </citation>
    <scope>NUCLEOTIDE SEQUENCE [LARGE SCALE GENOMIC DNA]</scope>
    <source>
        <strain evidence="2">Chelidonia</strain>
        <tissue evidence="2">Blood</tissue>
    </source>
</reference>
<sequence>MWPCLLLALALLGTVPADQPAPRQLQGVPAGETPRLRYTVVRKFRTYARAKVRGHGARGRPGSQALFVPRQHCQEVPVGTDGLWRSRICLELRPFICQY</sequence>
<evidence type="ECO:0000313" key="3">
    <source>
        <dbReference type="Proteomes" id="UP000269221"/>
    </source>
</evidence>
<dbReference type="OrthoDB" id="6369810at2759"/>
<keyword evidence="1" id="KW-0732">Signal</keyword>
<accession>A0A3M0JGV5</accession>
<evidence type="ECO:0008006" key="4">
    <source>
        <dbReference type="Google" id="ProtNLM"/>
    </source>
</evidence>
<name>A0A3M0JGV5_HIRRU</name>
<keyword evidence="3" id="KW-1185">Reference proteome</keyword>
<organism evidence="2 3">
    <name type="scientific">Hirundo rustica rustica</name>
    <dbReference type="NCBI Taxonomy" id="333673"/>
    <lineage>
        <taxon>Eukaryota</taxon>
        <taxon>Metazoa</taxon>
        <taxon>Chordata</taxon>
        <taxon>Craniata</taxon>
        <taxon>Vertebrata</taxon>
        <taxon>Euteleostomi</taxon>
        <taxon>Archelosauria</taxon>
        <taxon>Archosauria</taxon>
        <taxon>Dinosauria</taxon>
        <taxon>Saurischia</taxon>
        <taxon>Theropoda</taxon>
        <taxon>Coelurosauria</taxon>
        <taxon>Aves</taxon>
        <taxon>Neognathae</taxon>
        <taxon>Neoaves</taxon>
        <taxon>Telluraves</taxon>
        <taxon>Australaves</taxon>
        <taxon>Passeriformes</taxon>
        <taxon>Sylvioidea</taxon>
        <taxon>Hirundinidae</taxon>
        <taxon>Hirundo</taxon>
    </lineage>
</organism>
<evidence type="ECO:0000256" key="1">
    <source>
        <dbReference type="SAM" id="SignalP"/>
    </source>
</evidence>
<feature type="signal peptide" evidence="1">
    <location>
        <begin position="1"/>
        <end position="17"/>
    </location>
</feature>
<dbReference type="STRING" id="333673.A0A3M0JGV5"/>
<evidence type="ECO:0000313" key="2">
    <source>
        <dbReference type="EMBL" id="RMB97959.1"/>
    </source>
</evidence>
<feature type="chain" id="PRO_5018196078" description="C-type lectin domain-containing protein" evidence="1">
    <location>
        <begin position="18"/>
        <end position="99"/>
    </location>
</feature>
<dbReference type="Proteomes" id="UP000269221">
    <property type="component" value="Unassembled WGS sequence"/>
</dbReference>
<dbReference type="AlphaFoldDB" id="A0A3M0JGV5"/>
<protein>
    <recommendedName>
        <fullName evidence="4">C-type lectin domain-containing protein</fullName>
    </recommendedName>
</protein>